<evidence type="ECO:0000259" key="8">
    <source>
        <dbReference type="PROSITE" id="PS51032"/>
    </source>
</evidence>
<dbReference type="PANTHER" id="PTHR31985">
    <property type="entry name" value="ETHYLENE-RESPONSIVE TRANSCRIPTION FACTOR ERF042-RELATED"/>
    <property type="match status" value="1"/>
</dbReference>
<dbReference type="InterPro" id="IPR051032">
    <property type="entry name" value="AP2/ERF_TF_ERF_subfamily"/>
</dbReference>
<sequence length="57" mass="6591">FRGVRKRSWGRWVSEIREPHTQTRVWLGSFATPEMAARAYDVGLLYLRGPSAVLNFP</sequence>
<dbReference type="Proteomes" id="UP000001514">
    <property type="component" value="Unassembled WGS sequence"/>
</dbReference>
<dbReference type="AlphaFoldDB" id="D8S6I1"/>
<dbReference type="PROSITE" id="PS51032">
    <property type="entry name" value="AP2_ERF"/>
    <property type="match status" value="1"/>
</dbReference>
<dbReference type="InterPro" id="IPR001471">
    <property type="entry name" value="AP2/ERF_dom"/>
</dbReference>
<dbReference type="InterPro" id="IPR036955">
    <property type="entry name" value="AP2/ERF_dom_sf"/>
</dbReference>
<dbReference type="SMART" id="SM00380">
    <property type="entry name" value="AP2"/>
    <property type="match status" value="1"/>
</dbReference>
<evidence type="ECO:0000256" key="1">
    <source>
        <dbReference type="ARBA" id="ARBA00004123"/>
    </source>
</evidence>
<dbReference type="Pfam" id="PF00847">
    <property type="entry name" value="AP2"/>
    <property type="match status" value="1"/>
</dbReference>
<dbReference type="FunCoup" id="D8S6I1">
    <property type="interactions" value="132"/>
</dbReference>
<evidence type="ECO:0000313" key="10">
    <source>
        <dbReference type="EMBL" id="EFJ19948.1"/>
    </source>
</evidence>
<gene>
    <name evidence="9" type="ORF">SELMODRAFT_73147</name>
    <name evidence="10" type="ORF">SELMODRAFT_73148</name>
</gene>
<organism evidence="11">
    <name type="scientific">Selaginella moellendorffii</name>
    <name type="common">Spikemoss</name>
    <dbReference type="NCBI Taxonomy" id="88036"/>
    <lineage>
        <taxon>Eukaryota</taxon>
        <taxon>Viridiplantae</taxon>
        <taxon>Streptophyta</taxon>
        <taxon>Embryophyta</taxon>
        <taxon>Tracheophyta</taxon>
        <taxon>Lycopodiopsida</taxon>
        <taxon>Selaginellales</taxon>
        <taxon>Selaginellaceae</taxon>
        <taxon>Selaginella</taxon>
    </lineage>
</organism>
<dbReference type="FunFam" id="3.30.730.10:FF:000001">
    <property type="entry name" value="Ethylene-responsive transcription factor 2"/>
    <property type="match status" value="1"/>
</dbReference>
<protein>
    <recommendedName>
        <fullName evidence="8">AP2/ERF domain-containing protein</fullName>
    </recommendedName>
</protein>
<dbReference type="Gramene" id="EFJ19948">
    <property type="protein sequence ID" value="EFJ19948"/>
    <property type="gene ID" value="SELMODRAFT_73148"/>
</dbReference>
<evidence type="ECO:0000256" key="2">
    <source>
        <dbReference type="ARBA" id="ARBA00023015"/>
    </source>
</evidence>
<evidence type="ECO:0000256" key="5">
    <source>
        <dbReference type="ARBA" id="ARBA00023163"/>
    </source>
</evidence>
<keyword evidence="6" id="KW-0539">Nucleus</keyword>
<evidence type="ECO:0000256" key="6">
    <source>
        <dbReference type="ARBA" id="ARBA00023242"/>
    </source>
</evidence>
<dbReference type="EMBL" id="GL377604">
    <property type="protein sequence ID" value="EFJ19948.1"/>
    <property type="molecule type" value="Genomic_DNA"/>
</dbReference>
<dbReference type="InterPro" id="IPR016177">
    <property type="entry name" value="DNA-bd_dom_sf"/>
</dbReference>
<keyword evidence="11" id="KW-1185">Reference proteome</keyword>
<dbReference type="KEGG" id="smo:SELMODRAFT_73147"/>
<evidence type="ECO:0000256" key="4">
    <source>
        <dbReference type="ARBA" id="ARBA00023159"/>
    </source>
</evidence>
<dbReference type="SUPFAM" id="SSF54171">
    <property type="entry name" value="DNA-binding domain"/>
    <property type="match status" value="1"/>
</dbReference>
<keyword evidence="4" id="KW-0010">Activator</keyword>
<accession>D8S6I1</accession>
<dbReference type="KEGG" id="smo:SELMODRAFT_73148"/>
<comment type="subcellular location">
    <subcellularLocation>
        <location evidence="1">Nucleus</location>
    </subcellularLocation>
</comment>
<comment type="similarity">
    <text evidence="7">Belongs to the AP2/ERF transcription factor family. ERF subfamily.</text>
</comment>
<evidence type="ECO:0000313" key="9">
    <source>
        <dbReference type="EMBL" id="EFJ12650.1"/>
    </source>
</evidence>
<dbReference type="InParanoid" id="D8S6I1"/>
<keyword evidence="5" id="KW-0804">Transcription</keyword>
<dbReference type="EMBL" id="GL377638">
    <property type="protein sequence ID" value="EFJ12650.1"/>
    <property type="molecule type" value="Genomic_DNA"/>
</dbReference>
<feature type="non-terminal residue" evidence="10">
    <location>
        <position position="57"/>
    </location>
</feature>
<dbReference type="PANTHER" id="PTHR31985:SF273">
    <property type="entry name" value="ETHYLENE-RESPONSIVE TRANSCRIPTION FACTOR ERF017"/>
    <property type="match status" value="1"/>
</dbReference>
<name>D8S6I1_SELML</name>
<dbReference type="Gene3D" id="3.30.730.10">
    <property type="entry name" value="AP2/ERF domain"/>
    <property type="match status" value="1"/>
</dbReference>
<evidence type="ECO:0000256" key="3">
    <source>
        <dbReference type="ARBA" id="ARBA00023125"/>
    </source>
</evidence>
<dbReference type="CDD" id="cd00018">
    <property type="entry name" value="AP2"/>
    <property type="match status" value="1"/>
</dbReference>
<keyword evidence="2" id="KW-0805">Transcription regulation</keyword>
<evidence type="ECO:0000256" key="7">
    <source>
        <dbReference type="ARBA" id="ARBA00024343"/>
    </source>
</evidence>
<feature type="domain" description="AP2/ERF" evidence="8">
    <location>
        <begin position="1"/>
        <end position="57"/>
    </location>
</feature>
<dbReference type="HOGENOM" id="CLU_159623_3_1_1"/>
<dbReference type="PRINTS" id="PR00367">
    <property type="entry name" value="ETHRSPELEMNT"/>
</dbReference>
<reference evidence="10 11" key="1">
    <citation type="journal article" date="2011" name="Science">
        <title>The Selaginella genome identifies genetic changes associated with the evolution of vascular plants.</title>
        <authorList>
            <person name="Banks J.A."/>
            <person name="Nishiyama T."/>
            <person name="Hasebe M."/>
            <person name="Bowman J.L."/>
            <person name="Gribskov M."/>
            <person name="dePamphilis C."/>
            <person name="Albert V.A."/>
            <person name="Aono N."/>
            <person name="Aoyama T."/>
            <person name="Ambrose B.A."/>
            <person name="Ashton N.W."/>
            <person name="Axtell M.J."/>
            <person name="Barker E."/>
            <person name="Barker M.S."/>
            <person name="Bennetzen J.L."/>
            <person name="Bonawitz N.D."/>
            <person name="Chapple C."/>
            <person name="Cheng C."/>
            <person name="Correa L.G."/>
            <person name="Dacre M."/>
            <person name="DeBarry J."/>
            <person name="Dreyer I."/>
            <person name="Elias M."/>
            <person name="Engstrom E.M."/>
            <person name="Estelle M."/>
            <person name="Feng L."/>
            <person name="Finet C."/>
            <person name="Floyd S.K."/>
            <person name="Frommer W.B."/>
            <person name="Fujita T."/>
            <person name="Gramzow L."/>
            <person name="Gutensohn M."/>
            <person name="Harholt J."/>
            <person name="Hattori M."/>
            <person name="Heyl A."/>
            <person name="Hirai T."/>
            <person name="Hiwatashi Y."/>
            <person name="Ishikawa M."/>
            <person name="Iwata M."/>
            <person name="Karol K.G."/>
            <person name="Koehler B."/>
            <person name="Kolukisaoglu U."/>
            <person name="Kubo M."/>
            <person name="Kurata T."/>
            <person name="Lalonde S."/>
            <person name="Li K."/>
            <person name="Li Y."/>
            <person name="Litt A."/>
            <person name="Lyons E."/>
            <person name="Manning G."/>
            <person name="Maruyama T."/>
            <person name="Michael T.P."/>
            <person name="Mikami K."/>
            <person name="Miyazaki S."/>
            <person name="Morinaga S."/>
            <person name="Murata T."/>
            <person name="Mueller-Roeber B."/>
            <person name="Nelson D.R."/>
            <person name="Obara M."/>
            <person name="Oguri Y."/>
            <person name="Olmstead R.G."/>
            <person name="Onodera N."/>
            <person name="Petersen B.L."/>
            <person name="Pils B."/>
            <person name="Prigge M."/>
            <person name="Rensing S.A."/>
            <person name="Riano-Pachon D.M."/>
            <person name="Roberts A.W."/>
            <person name="Sato Y."/>
            <person name="Scheller H.V."/>
            <person name="Schulz B."/>
            <person name="Schulz C."/>
            <person name="Shakirov E.V."/>
            <person name="Shibagaki N."/>
            <person name="Shinohara N."/>
            <person name="Shippen D.E."/>
            <person name="Soerensen I."/>
            <person name="Sotooka R."/>
            <person name="Sugimoto N."/>
            <person name="Sugita M."/>
            <person name="Sumikawa N."/>
            <person name="Tanurdzic M."/>
            <person name="Theissen G."/>
            <person name="Ulvskov P."/>
            <person name="Wakazuki S."/>
            <person name="Weng J.K."/>
            <person name="Willats W.W."/>
            <person name="Wipf D."/>
            <person name="Wolf P.G."/>
            <person name="Yang L."/>
            <person name="Zimmer A.D."/>
            <person name="Zhu Q."/>
            <person name="Mitros T."/>
            <person name="Hellsten U."/>
            <person name="Loque D."/>
            <person name="Otillar R."/>
            <person name="Salamov A."/>
            <person name="Schmutz J."/>
            <person name="Shapiro H."/>
            <person name="Lindquist E."/>
            <person name="Lucas S."/>
            <person name="Rokhsar D."/>
            <person name="Grigoriev I.V."/>
        </authorList>
    </citation>
    <scope>NUCLEOTIDE SEQUENCE [LARGE SCALE GENOMIC DNA]</scope>
</reference>
<dbReference type="GO" id="GO:0005634">
    <property type="term" value="C:nucleus"/>
    <property type="evidence" value="ECO:0007669"/>
    <property type="project" value="UniProtKB-SubCell"/>
</dbReference>
<dbReference type="Gramene" id="EFJ12650">
    <property type="protein sequence ID" value="EFJ12650"/>
    <property type="gene ID" value="SELMODRAFT_73147"/>
</dbReference>
<keyword evidence="3" id="KW-0238">DNA-binding</keyword>
<dbReference type="GO" id="GO:0003700">
    <property type="term" value="F:DNA-binding transcription factor activity"/>
    <property type="evidence" value="ECO:0007669"/>
    <property type="project" value="InterPro"/>
</dbReference>
<evidence type="ECO:0000313" key="11">
    <source>
        <dbReference type="Proteomes" id="UP000001514"/>
    </source>
</evidence>
<dbReference type="GO" id="GO:0003677">
    <property type="term" value="F:DNA binding"/>
    <property type="evidence" value="ECO:0007669"/>
    <property type="project" value="UniProtKB-KW"/>
</dbReference>
<proteinExistence type="inferred from homology"/>
<feature type="non-terminal residue" evidence="10">
    <location>
        <position position="1"/>
    </location>
</feature>